<sequence length="341" mass="38575">MSSAEVTEKDRFALPGWTGRPPHGCHLDVAKGDRLLQKLLIDEKGVYYFGRNPTQCDFVVEHASCSRVHSILLYHKALKRFALVDLGSSHGTFVEKTRVEPLKPIFLDFDTMFFFGASTRRYTLRNSLDIRDSHDDEADGTTLPQKQLELDNLTEYNTAQNRRIPQIPITIEEARKKSRARPRLKFTDEEDIINPEDVDPTVGRFRNMVRTAVIPQSSSAKRTRAAAVPDQLFDFYAPDAKKNAHHHVRSSFTGADNEVHQKLEYGPFNSTTLGGISLNAAPDLEVYAAPKQTPTTGFQSILKPSSGYILLLKKKIRKPTRRRNMPKKPGQEGRIFLVPCN</sequence>
<proteinExistence type="predicted"/>
<name>A0A915CLS9_9BILA</name>
<feature type="region of interest" description="Disordered" evidence="1">
    <location>
        <begin position="319"/>
        <end position="341"/>
    </location>
</feature>
<organism evidence="3 4">
    <name type="scientific">Ditylenchus dipsaci</name>
    <dbReference type="NCBI Taxonomy" id="166011"/>
    <lineage>
        <taxon>Eukaryota</taxon>
        <taxon>Metazoa</taxon>
        <taxon>Ecdysozoa</taxon>
        <taxon>Nematoda</taxon>
        <taxon>Chromadorea</taxon>
        <taxon>Rhabditida</taxon>
        <taxon>Tylenchina</taxon>
        <taxon>Tylenchomorpha</taxon>
        <taxon>Sphaerularioidea</taxon>
        <taxon>Anguinidae</taxon>
        <taxon>Anguininae</taxon>
        <taxon>Ditylenchus</taxon>
    </lineage>
</organism>
<dbReference type="SMART" id="SM00240">
    <property type="entry name" value="FHA"/>
    <property type="match status" value="1"/>
</dbReference>
<dbReference type="Gene3D" id="6.10.250.1290">
    <property type="match status" value="1"/>
</dbReference>
<dbReference type="FunFam" id="2.60.200.20:FF:000019">
    <property type="entry name" value="Nuclear inhibitor of protein phosphatase"/>
    <property type="match status" value="1"/>
</dbReference>
<dbReference type="InterPro" id="IPR050923">
    <property type="entry name" value="Cell_Proc_Reg/RNA_Proc"/>
</dbReference>
<dbReference type="InterPro" id="IPR008984">
    <property type="entry name" value="SMAD_FHA_dom_sf"/>
</dbReference>
<dbReference type="Pfam" id="PF00498">
    <property type="entry name" value="FHA"/>
    <property type="match status" value="1"/>
</dbReference>
<dbReference type="CDD" id="cd22674">
    <property type="entry name" value="FHA_PPP1R8"/>
    <property type="match status" value="1"/>
</dbReference>
<evidence type="ECO:0000256" key="1">
    <source>
        <dbReference type="SAM" id="MobiDB-lite"/>
    </source>
</evidence>
<dbReference type="Gene3D" id="2.60.200.20">
    <property type="match status" value="1"/>
</dbReference>
<reference evidence="4" key="1">
    <citation type="submission" date="2022-11" db="UniProtKB">
        <authorList>
            <consortium name="WormBaseParasite"/>
        </authorList>
    </citation>
    <scope>IDENTIFICATION</scope>
</reference>
<keyword evidence="3" id="KW-1185">Reference proteome</keyword>
<accession>A0A915CLS9</accession>
<dbReference type="WBParaSite" id="jg1000">
    <property type="protein sequence ID" value="jg1000"/>
    <property type="gene ID" value="jg1000"/>
</dbReference>
<dbReference type="Proteomes" id="UP000887574">
    <property type="component" value="Unplaced"/>
</dbReference>
<evidence type="ECO:0000259" key="2">
    <source>
        <dbReference type="PROSITE" id="PS50006"/>
    </source>
</evidence>
<dbReference type="InterPro" id="IPR000253">
    <property type="entry name" value="FHA_dom"/>
</dbReference>
<protein>
    <submittedName>
        <fullName evidence="4">FHA domain-containing protein</fullName>
    </submittedName>
</protein>
<feature type="domain" description="FHA" evidence="2">
    <location>
        <begin position="47"/>
        <end position="99"/>
    </location>
</feature>
<evidence type="ECO:0000313" key="3">
    <source>
        <dbReference type="Proteomes" id="UP000887574"/>
    </source>
</evidence>
<dbReference type="SUPFAM" id="SSF49879">
    <property type="entry name" value="SMAD/FHA domain"/>
    <property type="match status" value="1"/>
</dbReference>
<dbReference type="AlphaFoldDB" id="A0A915CLS9"/>
<dbReference type="PANTHER" id="PTHR23308">
    <property type="entry name" value="NUCLEAR INHIBITOR OF PROTEIN PHOSPHATASE-1"/>
    <property type="match status" value="1"/>
</dbReference>
<evidence type="ECO:0000313" key="4">
    <source>
        <dbReference type="WBParaSite" id="jg1000"/>
    </source>
</evidence>
<dbReference type="PROSITE" id="PS50006">
    <property type="entry name" value="FHA_DOMAIN"/>
    <property type="match status" value="1"/>
</dbReference>